<dbReference type="SMART" id="SM00283">
    <property type="entry name" value="MA"/>
    <property type="match status" value="1"/>
</dbReference>
<keyword evidence="1" id="KW-0807">Transducer</keyword>
<comment type="similarity">
    <text evidence="2">Belongs to the methyl-accepting chemotaxis (MCP) protein family.</text>
</comment>
<dbReference type="CDD" id="cd11386">
    <property type="entry name" value="MCP_signal"/>
    <property type="match status" value="1"/>
</dbReference>
<dbReference type="AlphaFoldDB" id="A0A402D3B6"/>
<dbReference type="InterPro" id="IPR003660">
    <property type="entry name" value="HAMP_dom"/>
</dbReference>
<evidence type="ECO:0000256" key="2">
    <source>
        <dbReference type="ARBA" id="ARBA00029447"/>
    </source>
</evidence>
<dbReference type="Gene3D" id="3.30.450.20">
    <property type="entry name" value="PAS domain"/>
    <property type="match status" value="1"/>
</dbReference>
<proteinExistence type="inferred from homology"/>
<gene>
    <name evidence="3" type="ORF">CCAX7_006240</name>
</gene>
<dbReference type="GO" id="GO:0007165">
    <property type="term" value="P:signal transduction"/>
    <property type="evidence" value="ECO:0007669"/>
    <property type="project" value="UniProtKB-KW"/>
</dbReference>
<dbReference type="EMBL" id="AP025739">
    <property type="protein sequence ID" value="BDI28573.1"/>
    <property type="molecule type" value="Genomic_DNA"/>
</dbReference>
<dbReference type="PANTHER" id="PTHR32089">
    <property type="entry name" value="METHYL-ACCEPTING CHEMOTAXIS PROTEIN MCPB"/>
    <property type="match status" value="1"/>
</dbReference>
<organism evidence="3 4">
    <name type="scientific">Capsulimonas corticalis</name>
    <dbReference type="NCBI Taxonomy" id="2219043"/>
    <lineage>
        <taxon>Bacteria</taxon>
        <taxon>Bacillati</taxon>
        <taxon>Armatimonadota</taxon>
        <taxon>Armatimonadia</taxon>
        <taxon>Capsulimonadales</taxon>
        <taxon>Capsulimonadaceae</taxon>
        <taxon>Capsulimonas</taxon>
    </lineage>
</organism>
<dbReference type="Pfam" id="PF00672">
    <property type="entry name" value="HAMP"/>
    <property type="match status" value="1"/>
</dbReference>
<keyword evidence="4" id="KW-1185">Reference proteome</keyword>
<dbReference type="PANTHER" id="PTHR32089:SF112">
    <property type="entry name" value="LYSOZYME-LIKE PROTEIN-RELATED"/>
    <property type="match status" value="1"/>
</dbReference>
<reference evidence="3 4" key="1">
    <citation type="journal article" date="2019" name="Int. J. Syst. Evol. Microbiol.">
        <title>Capsulimonas corticalis gen. nov., sp. nov., an aerobic capsulated bacterium, of a novel bacterial order, Capsulimonadales ord. nov., of the class Armatimonadia of the phylum Armatimonadetes.</title>
        <authorList>
            <person name="Li J."/>
            <person name="Kudo C."/>
            <person name="Tonouchi A."/>
        </authorList>
    </citation>
    <scope>NUCLEOTIDE SEQUENCE [LARGE SCALE GENOMIC DNA]</scope>
    <source>
        <strain evidence="3 4">AX-7</strain>
    </source>
</reference>
<dbReference type="FunCoup" id="A0A402D3B6">
    <property type="interactions" value="131"/>
</dbReference>
<dbReference type="Proteomes" id="UP000287394">
    <property type="component" value="Chromosome"/>
</dbReference>
<dbReference type="KEGG" id="ccot:CCAX7_006240"/>
<evidence type="ECO:0000313" key="3">
    <source>
        <dbReference type="EMBL" id="BDI28573.1"/>
    </source>
</evidence>
<dbReference type="CDD" id="cd06225">
    <property type="entry name" value="HAMP"/>
    <property type="match status" value="2"/>
</dbReference>
<dbReference type="Pfam" id="PF22673">
    <property type="entry name" value="MCP-like_PDC_1"/>
    <property type="match status" value="1"/>
</dbReference>
<sequence length="774" mass="82011">MPFPIPKLRTIAQKLCLAVGLATGAVLIATSWFSYNASRHLLEQQADAKALSLLTSTAQRLDTYVQRCGARVDAVAARQQGDGVVPDGAVGPYLVKLLREAPESDAFDFYIAYDQLNYKAKLSNQLVTRKSWPTILKPDYDYHDASQEWYNGPKKTGAPYVCEPYFDDGGGNISMVSYTRPIYDANHTLLAIVGVDLGLDELRTIMSGVHVLDSGNQSQEYGYLVSRGGLLITHPNADLLLRKGFAGVPAKSLPDGKVVSGDDHGMQELQIKGEWRRVYWATAPFTGWRVVMNVSQDAILAPSIALRNQALVISGVALAMMLGLVWMIANGLGRALAPMATAAEALAKGEVDQQIDVHSDDEVGRIADAFRSLIAYQKSMAQAAERIAAGDLRQTTQPQSDRDALGCAFQDMGTNLRRLIGEVGASASTVTSSAAQLAGTARNVGYSTEEITQTMREVATASEQSARGAGDVAHSNSVQANSVADSMGLMRKLAQSVDLVAEDATLAAAEAASASHVAVQGVNTVAETVRGMENIHRTVSQSAQIMESLGDASQRIGGIVETIDAIAAQTNLLALNAAIEAARAGESGRGFAVVADEVRKLAERSGAATREIGALIEEVQSRTQEAITSMDAGRRDVENGAAQAEQAGAALGEIQKVVESVTFRAKQIREAATEMRITSVEVSEAISSVASAVDQNSAAAEEMSASAEEVSASIQTVTSTTEQQGQAVEELVAASGELARIAETLQESVSRFTLDAEPEAPAAAIPGRPKLRFA</sequence>
<dbReference type="Gene3D" id="6.10.340.10">
    <property type="match status" value="1"/>
</dbReference>
<dbReference type="GO" id="GO:0006935">
    <property type="term" value="P:chemotaxis"/>
    <property type="evidence" value="ECO:0007669"/>
    <property type="project" value="UniProtKB-KW"/>
</dbReference>
<dbReference type="Pfam" id="PF00015">
    <property type="entry name" value="MCPsignal"/>
    <property type="match status" value="1"/>
</dbReference>
<dbReference type="PROSITE" id="PS50885">
    <property type="entry name" value="HAMP"/>
    <property type="match status" value="1"/>
</dbReference>
<dbReference type="GO" id="GO:0005886">
    <property type="term" value="C:plasma membrane"/>
    <property type="evidence" value="ECO:0007669"/>
    <property type="project" value="UniProtKB-SubCell"/>
</dbReference>
<name>A0A402D3B6_9BACT</name>
<evidence type="ECO:0000256" key="1">
    <source>
        <dbReference type="ARBA" id="ARBA00023224"/>
    </source>
</evidence>
<dbReference type="InterPro" id="IPR004089">
    <property type="entry name" value="MCPsignal_dom"/>
</dbReference>
<dbReference type="Gene3D" id="1.10.287.950">
    <property type="entry name" value="Methyl-accepting chemotaxis protein"/>
    <property type="match status" value="1"/>
</dbReference>
<dbReference type="SUPFAM" id="SSF58104">
    <property type="entry name" value="Methyl-accepting chemotaxis protein (MCP) signaling domain"/>
    <property type="match status" value="1"/>
</dbReference>
<dbReference type="SMART" id="SM00304">
    <property type="entry name" value="HAMP"/>
    <property type="match status" value="1"/>
</dbReference>
<dbReference type="PROSITE" id="PS50111">
    <property type="entry name" value="CHEMOTAXIS_TRANSDUC_2"/>
    <property type="match status" value="1"/>
</dbReference>
<accession>A0A402D3B6</accession>
<dbReference type="CDD" id="cd12913">
    <property type="entry name" value="PDC1_MCP_like"/>
    <property type="match status" value="1"/>
</dbReference>
<protein>
    <submittedName>
        <fullName evidence="3">Uncharacterized protein</fullName>
    </submittedName>
</protein>
<evidence type="ECO:0000313" key="4">
    <source>
        <dbReference type="Proteomes" id="UP000287394"/>
    </source>
</evidence>
<dbReference type="RefSeq" id="WP_165864541.1">
    <property type="nucleotide sequence ID" value="NZ_AP025739.1"/>
</dbReference>
<dbReference type="CDD" id="cd12912">
    <property type="entry name" value="PDC2_MCP_like"/>
    <property type="match status" value="1"/>
</dbReference>